<sequence>MQAYFTATPQPAAVQPTSQSTQPLPVISTPSSMVQPTSQSTQPLPVTITPSYMMQPSFTRDSTPAAVQSTSQFSHPLPVTISPSSLWQQYLTETVSPQPTAGQSTTQSAQQVPVPINPTTMEKDDIPTSDHSRVLKAPSSPPPIVEGARTAEIDARVVPDGYLGLLKEEKAVLPDGTIYILKSTWIPDPSVTRRRNTATQTEEDTNQLEAVIENREIRDNGVQSTVSTEDTSTQCNILQELLFSL</sequence>
<reference evidence="2" key="1">
    <citation type="submission" date="2021-03" db="EMBL/GenBank/DDBJ databases">
        <authorList>
            <person name="Bekaert M."/>
        </authorList>
    </citation>
    <scope>NUCLEOTIDE SEQUENCE</scope>
</reference>
<evidence type="ECO:0000313" key="2">
    <source>
        <dbReference type="EMBL" id="CAG2225717.1"/>
    </source>
</evidence>
<dbReference type="AlphaFoldDB" id="A0A8S3SXY5"/>
<feature type="compositionally biased region" description="Basic and acidic residues" evidence="1">
    <location>
        <begin position="121"/>
        <end position="133"/>
    </location>
</feature>
<dbReference type="EMBL" id="CAJPWZ010001856">
    <property type="protein sequence ID" value="CAG2225717.1"/>
    <property type="molecule type" value="Genomic_DNA"/>
</dbReference>
<evidence type="ECO:0000256" key="1">
    <source>
        <dbReference type="SAM" id="MobiDB-lite"/>
    </source>
</evidence>
<evidence type="ECO:0000313" key="3">
    <source>
        <dbReference type="Proteomes" id="UP000683360"/>
    </source>
</evidence>
<dbReference type="Proteomes" id="UP000683360">
    <property type="component" value="Unassembled WGS sequence"/>
</dbReference>
<feature type="region of interest" description="Disordered" evidence="1">
    <location>
        <begin position="1"/>
        <end position="45"/>
    </location>
</feature>
<comment type="caution">
    <text evidence="2">The sequence shown here is derived from an EMBL/GenBank/DDBJ whole genome shotgun (WGS) entry which is preliminary data.</text>
</comment>
<accession>A0A8S3SXY5</accession>
<name>A0A8S3SXY5_MYTED</name>
<keyword evidence="3" id="KW-1185">Reference proteome</keyword>
<proteinExistence type="predicted"/>
<feature type="region of interest" description="Disordered" evidence="1">
    <location>
        <begin position="97"/>
        <end position="146"/>
    </location>
</feature>
<gene>
    <name evidence="2" type="ORF">MEDL_38830</name>
</gene>
<protein>
    <submittedName>
        <fullName evidence="2">Uncharacterized protein</fullName>
    </submittedName>
</protein>
<organism evidence="2 3">
    <name type="scientific">Mytilus edulis</name>
    <name type="common">Blue mussel</name>
    <dbReference type="NCBI Taxonomy" id="6550"/>
    <lineage>
        <taxon>Eukaryota</taxon>
        <taxon>Metazoa</taxon>
        <taxon>Spiralia</taxon>
        <taxon>Lophotrochozoa</taxon>
        <taxon>Mollusca</taxon>
        <taxon>Bivalvia</taxon>
        <taxon>Autobranchia</taxon>
        <taxon>Pteriomorphia</taxon>
        <taxon>Mytilida</taxon>
        <taxon>Mytiloidea</taxon>
        <taxon>Mytilidae</taxon>
        <taxon>Mytilinae</taxon>
        <taxon>Mytilus</taxon>
    </lineage>
</organism>
<feature type="compositionally biased region" description="Low complexity" evidence="1">
    <location>
        <begin position="97"/>
        <end position="111"/>
    </location>
</feature>